<organism evidence="1 2">
    <name type="scientific">Sphagnum troendelagicum</name>
    <dbReference type="NCBI Taxonomy" id="128251"/>
    <lineage>
        <taxon>Eukaryota</taxon>
        <taxon>Viridiplantae</taxon>
        <taxon>Streptophyta</taxon>
        <taxon>Embryophyta</taxon>
        <taxon>Bryophyta</taxon>
        <taxon>Sphagnophytina</taxon>
        <taxon>Sphagnopsida</taxon>
        <taxon>Sphagnales</taxon>
        <taxon>Sphagnaceae</taxon>
        <taxon>Sphagnum</taxon>
    </lineage>
</organism>
<reference evidence="1" key="1">
    <citation type="submission" date="2024-02" db="EMBL/GenBank/DDBJ databases">
        <authorList>
            <consortium name="ELIXIR-Norway"/>
            <consortium name="Elixir Norway"/>
        </authorList>
    </citation>
    <scope>NUCLEOTIDE SEQUENCE</scope>
</reference>
<protein>
    <submittedName>
        <fullName evidence="1">Uncharacterized protein</fullName>
    </submittedName>
</protein>
<dbReference type="EMBL" id="OZ019901">
    <property type="protein sequence ID" value="CAK9236962.1"/>
    <property type="molecule type" value="Genomic_DNA"/>
</dbReference>
<keyword evidence="2" id="KW-1185">Reference proteome</keyword>
<evidence type="ECO:0000313" key="1">
    <source>
        <dbReference type="EMBL" id="CAK9236962.1"/>
    </source>
</evidence>
<name>A0ABP0V3D2_9BRYO</name>
<gene>
    <name evidence="1" type="ORF">CSSPTR1EN2_LOCUS23362</name>
</gene>
<accession>A0ABP0V3D2</accession>
<evidence type="ECO:0000313" key="2">
    <source>
        <dbReference type="Proteomes" id="UP001497512"/>
    </source>
</evidence>
<sequence>MMVLDAASLLCPFTVVSDIFVLKKDTAKQYHDNARFNVLNNASMAVYQVALAKNGLVMGFKTNNSPIDLPLSKMEAAVENIVSLAALVTLQSTS</sequence>
<dbReference type="Proteomes" id="UP001497512">
    <property type="component" value="Chromosome 9"/>
</dbReference>
<proteinExistence type="predicted"/>